<sequence>MIGVLVDGPCSRVGLHDEPQFLFLNGCRIAAFRTRLYLVYCRCREPSRDALELLLDRNFCAADAFSKRQTDGKSCRSKLQLTLHRKPEDKSEQTTQPPLPSSSKRSSPSKIKRSSAQRQQMKTNKSLRHRDKSHAPTGDGRAGSGGWTRASVGFI</sequence>
<evidence type="ECO:0000256" key="1">
    <source>
        <dbReference type="SAM" id="MobiDB-lite"/>
    </source>
</evidence>
<protein>
    <submittedName>
        <fullName evidence="2">Uncharacterized protein</fullName>
    </submittedName>
</protein>
<proteinExistence type="predicted"/>
<comment type="caution">
    <text evidence="2">The sequence shown here is derived from an EMBL/GenBank/DDBJ whole genome shotgun (WGS) entry which is preliminary data.</text>
</comment>
<accession>A0ABR4K444</accession>
<gene>
    <name evidence="2" type="ORF">BJX68DRAFT_120062</name>
</gene>
<evidence type="ECO:0000313" key="3">
    <source>
        <dbReference type="Proteomes" id="UP001610444"/>
    </source>
</evidence>
<dbReference type="EMBL" id="JBFXLR010000030">
    <property type="protein sequence ID" value="KAL2847096.1"/>
    <property type="molecule type" value="Genomic_DNA"/>
</dbReference>
<feature type="region of interest" description="Disordered" evidence="1">
    <location>
        <begin position="82"/>
        <end position="155"/>
    </location>
</feature>
<reference evidence="2 3" key="1">
    <citation type="submission" date="2024-07" db="EMBL/GenBank/DDBJ databases">
        <title>Section-level genome sequencing and comparative genomics of Aspergillus sections Usti and Cavernicolus.</title>
        <authorList>
            <consortium name="Lawrence Berkeley National Laboratory"/>
            <person name="Nybo J.L."/>
            <person name="Vesth T.C."/>
            <person name="Theobald S."/>
            <person name="Frisvad J.C."/>
            <person name="Larsen T.O."/>
            <person name="Kjaerboelling I."/>
            <person name="Rothschild-Mancinelli K."/>
            <person name="Lyhne E.K."/>
            <person name="Kogle M.E."/>
            <person name="Barry K."/>
            <person name="Clum A."/>
            <person name="Na H."/>
            <person name="Ledsgaard L."/>
            <person name="Lin J."/>
            <person name="Lipzen A."/>
            <person name="Kuo A."/>
            <person name="Riley R."/>
            <person name="Mondo S."/>
            <person name="LaButti K."/>
            <person name="Haridas S."/>
            <person name="Pangalinan J."/>
            <person name="Salamov A.A."/>
            <person name="Simmons B.A."/>
            <person name="Magnuson J.K."/>
            <person name="Chen J."/>
            <person name="Drula E."/>
            <person name="Henrissat B."/>
            <person name="Wiebenga A."/>
            <person name="Lubbers R.J."/>
            <person name="Gomes A.C."/>
            <person name="Macurrencykelacurrency M.R."/>
            <person name="Stajich J."/>
            <person name="Grigoriev I.V."/>
            <person name="Mortensen U.H."/>
            <person name="De vries R.P."/>
            <person name="Baker S.E."/>
            <person name="Andersen M.R."/>
        </authorList>
    </citation>
    <scope>NUCLEOTIDE SEQUENCE [LARGE SCALE GENOMIC DNA]</scope>
    <source>
        <strain evidence="2 3">CBS 756.74</strain>
    </source>
</reference>
<dbReference type="Proteomes" id="UP001610444">
    <property type="component" value="Unassembled WGS sequence"/>
</dbReference>
<dbReference type="RefSeq" id="XP_070897543.1">
    <property type="nucleotide sequence ID" value="XM_071036106.1"/>
</dbReference>
<name>A0ABR4K444_9EURO</name>
<organism evidence="2 3">
    <name type="scientific">Aspergillus pseudodeflectus</name>
    <dbReference type="NCBI Taxonomy" id="176178"/>
    <lineage>
        <taxon>Eukaryota</taxon>
        <taxon>Fungi</taxon>
        <taxon>Dikarya</taxon>
        <taxon>Ascomycota</taxon>
        <taxon>Pezizomycotina</taxon>
        <taxon>Eurotiomycetes</taxon>
        <taxon>Eurotiomycetidae</taxon>
        <taxon>Eurotiales</taxon>
        <taxon>Aspergillaceae</taxon>
        <taxon>Aspergillus</taxon>
        <taxon>Aspergillus subgen. Nidulantes</taxon>
    </lineage>
</organism>
<evidence type="ECO:0000313" key="2">
    <source>
        <dbReference type="EMBL" id="KAL2847096.1"/>
    </source>
</evidence>
<dbReference type="GeneID" id="98151270"/>
<keyword evidence="3" id="KW-1185">Reference proteome</keyword>